<evidence type="ECO:0000313" key="3">
    <source>
        <dbReference type="Proteomes" id="UP001220395"/>
    </source>
</evidence>
<dbReference type="RefSeq" id="WP_273686607.1">
    <property type="nucleotide sequence ID" value="NZ_CP117411.1"/>
</dbReference>
<evidence type="ECO:0000256" key="1">
    <source>
        <dbReference type="SAM" id="MobiDB-lite"/>
    </source>
</evidence>
<proteinExistence type="predicted"/>
<name>A0ABY7TI22_9SPHN</name>
<sequence>MPSTITAKFDTRREAEMAVERLVQEFQVERTDIFVTTDGDENSAGDETAGSDNAAAEPTTESRSDAALTGKITVSVDVQDDSSAANVRAALTEFGGSPQAS</sequence>
<organism evidence="2 3">
    <name type="scientific">Sphingomonas naphthae</name>
    <dbReference type="NCBI Taxonomy" id="1813468"/>
    <lineage>
        <taxon>Bacteria</taxon>
        <taxon>Pseudomonadati</taxon>
        <taxon>Pseudomonadota</taxon>
        <taxon>Alphaproteobacteria</taxon>
        <taxon>Sphingomonadales</taxon>
        <taxon>Sphingomonadaceae</taxon>
        <taxon>Sphingomonas</taxon>
    </lineage>
</organism>
<feature type="region of interest" description="Disordered" evidence="1">
    <location>
        <begin position="36"/>
        <end position="67"/>
    </location>
</feature>
<evidence type="ECO:0000313" key="2">
    <source>
        <dbReference type="EMBL" id="WCT72636.1"/>
    </source>
</evidence>
<reference evidence="2 3" key="1">
    <citation type="submission" date="2023-02" db="EMBL/GenBank/DDBJ databases">
        <title>Genome sequence of Sphingomonas naphthae.</title>
        <authorList>
            <person name="Kim S."/>
            <person name="Heo J."/>
            <person name="Kwon S.-W."/>
        </authorList>
    </citation>
    <scope>NUCLEOTIDE SEQUENCE [LARGE SCALE GENOMIC DNA]</scope>
    <source>
        <strain evidence="2 3">KACC 18716</strain>
    </source>
</reference>
<accession>A0ABY7TI22</accession>
<keyword evidence="3" id="KW-1185">Reference proteome</keyword>
<dbReference type="EMBL" id="CP117411">
    <property type="protein sequence ID" value="WCT72636.1"/>
    <property type="molecule type" value="Genomic_DNA"/>
</dbReference>
<protein>
    <submittedName>
        <fullName evidence="2">Uncharacterized protein</fullName>
    </submittedName>
</protein>
<dbReference type="Proteomes" id="UP001220395">
    <property type="component" value="Chromosome"/>
</dbReference>
<gene>
    <name evidence="2" type="ORF">PQ455_13465</name>
</gene>